<proteinExistence type="predicted"/>
<evidence type="ECO:0000256" key="1">
    <source>
        <dbReference type="ARBA" id="ARBA00001928"/>
    </source>
</evidence>
<reference evidence="13" key="1">
    <citation type="submission" date="2017-01" db="EMBL/GenBank/DDBJ databases">
        <authorList>
            <person name="Wang Y."/>
            <person name="White M."/>
            <person name="Kvist S."/>
            <person name="Moncalvo J.-M."/>
        </authorList>
    </citation>
    <scope>NUCLEOTIDE SEQUENCE [LARGE SCALE GENOMIC DNA]</scope>
    <source>
        <strain evidence="13">ID-206-W2</strain>
    </source>
</reference>
<evidence type="ECO:0000256" key="8">
    <source>
        <dbReference type="ARBA" id="ARBA00023239"/>
    </source>
</evidence>
<keyword evidence="7" id="KW-0594">Phospholipid biosynthesis</keyword>
<evidence type="ECO:0000256" key="5">
    <source>
        <dbReference type="ARBA" id="ARBA00022793"/>
    </source>
</evidence>
<dbReference type="EMBL" id="LSSM01003055">
    <property type="protein sequence ID" value="OMJ19262.1"/>
    <property type="molecule type" value="Genomic_DNA"/>
</dbReference>
<evidence type="ECO:0000256" key="9">
    <source>
        <dbReference type="ARBA" id="ARBA00023264"/>
    </source>
</evidence>
<evidence type="ECO:0000256" key="6">
    <source>
        <dbReference type="ARBA" id="ARBA00023098"/>
    </source>
</evidence>
<organism evidence="12 13">
    <name type="scientific">Smittium culicis</name>
    <dbReference type="NCBI Taxonomy" id="133412"/>
    <lineage>
        <taxon>Eukaryota</taxon>
        <taxon>Fungi</taxon>
        <taxon>Fungi incertae sedis</taxon>
        <taxon>Zoopagomycota</taxon>
        <taxon>Kickxellomycotina</taxon>
        <taxon>Harpellomycetes</taxon>
        <taxon>Harpellales</taxon>
        <taxon>Legeriomycetaceae</taxon>
        <taxon>Smittium</taxon>
    </lineage>
</organism>
<name>A0A1R1XX63_9FUNG</name>
<dbReference type="PANTHER" id="PTHR10067">
    <property type="entry name" value="PHOSPHATIDYLSERINE DECARBOXYLASE"/>
    <property type="match status" value="1"/>
</dbReference>
<dbReference type="PANTHER" id="PTHR10067:SF6">
    <property type="entry name" value="PHOSPHATIDYLSERINE DECARBOXYLASE PROENZYME, MITOCHONDRIAL"/>
    <property type="match status" value="1"/>
</dbReference>
<comment type="pathway">
    <text evidence="11">Phospholipid metabolism; phosphatidylethanolamine biosynthesis.</text>
</comment>
<evidence type="ECO:0000313" key="13">
    <source>
        <dbReference type="Proteomes" id="UP000187429"/>
    </source>
</evidence>
<keyword evidence="4" id="KW-0444">Lipid biosynthesis</keyword>
<dbReference type="Pfam" id="PF02666">
    <property type="entry name" value="PS_Dcarbxylase"/>
    <property type="match status" value="2"/>
</dbReference>
<comment type="caution">
    <text evidence="12">The sequence shown here is derived from an EMBL/GenBank/DDBJ whole genome shotgun (WGS) entry which is preliminary data.</text>
</comment>
<dbReference type="UniPathway" id="UPA00558"/>
<keyword evidence="13" id="KW-1185">Reference proteome</keyword>
<dbReference type="EC" id="4.1.1.65" evidence="3"/>
<dbReference type="GO" id="GO:0004609">
    <property type="term" value="F:phosphatidylserine decarboxylase activity"/>
    <property type="evidence" value="ECO:0007669"/>
    <property type="project" value="UniProtKB-EC"/>
</dbReference>
<keyword evidence="6" id="KW-0443">Lipid metabolism</keyword>
<keyword evidence="9" id="KW-1208">Phospholipid metabolism</keyword>
<comment type="pathway">
    <text evidence="2">Lipid metabolism.</text>
</comment>
<keyword evidence="8" id="KW-0456">Lyase</keyword>
<keyword evidence="5" id="KW-0210">Decarboxylase</keyword>
<gene>
    <name evidence="12" type="ORF">AYI69_g6700</name>
</gene>
<dbReference type="NCBIfam" id="TIGR00163">
    <property type="entry name" value="PS_decarb"/>
    <property type="match status" value="1"/>
</dbReference>
<dbReference type="InterPro" id="IPR033177">
    <property type="entry name" value="PSD-B"/>
</dbReference>
<dbReference type="OrthoDB" id="4330at2759"/>
<evidence type="ECO:0000256" key="3">
    <source>
        <dbReference type="ARBA" id="ARBA00012243"/>
    </source>
</evidence>
<dbReference type="InterPro" id="IPR003817">
    <property type="entry name" value="PS_Dcarbxylase"/>
</dbReference>
<accession>A0A1R1XX63</accession>
<protein>
    <recommendedName>
        <fullName evidence="3">phosphatidylserine decarboxylase</fullName>
        <ecNumber evidence="3">4.1.1.65</ecNumber>
    </recommendedName>
</protein>
<evidence type="ECO:0000313" key="12">
    <source>
        <dbReference type="EMBL" id="OMJ19262.1"/>
    </source>
</evidence>
<comment type="cofactor">
    <cofactor evidence="1">
        <name>pyruvate</name>
        <dbReference type="ChEBI" id="CHEBI:15361"/>
    </cofactor>
</comment>
<keyword evidence="10" id="KW-0670">Pyruvate</keyword>
<dbReference type="GO" id="GO:0005739">
    <property type="term" value="C:mitochondrion"/>
    <property type="evidence" value="ECO:0007669"/>
    <property type="project" value="TreeGrafter"/>
</dbReference>
<evidence type="ECO:0000256" key="11">
    <source>
        <dbReference type="ARBA" id="ARBA00024326"/>
    </source>
</evidence>
<evidence type="ECO:0000256" key="2">
    <source>
        <dbReference type="ARBA" id="ARBA00005189"/>
    </source>
</evidence>
<dbReference type="AlphaFoldDB" id="A0A1R1XX63"/>
<evidence type="ECO:0000256" key="7">
    <source>
        <dbReference type="ARBA" id="ARBA00023209"/>
    </source>
</evidence>
<dbReference type="Proteomes" id="UP000187429">
    <property type="component" value="Unassembled WGS sequence"/>
</dbReference>
<dbReference type="GO" id="GO:0006646">
    <property type="term" value="P:phosphatidylethanolamine biosynthetic process"/>
    <property type="evidence" value="ECO:0007669"/>
    <property type="project" value="UniProtKB-UniPathway"/>
</dbReference>
<evidence type="ECO:0000256" key="4">
    <source>
        <dbReference type="ARBA" id="ARBA00022516"/>
    </source>
</evidence>
<evidence type="ECO:0000256" key="10">
    <source>
        <dbReference type="ARBA" id="ARBA00023317"/>
    </source>
</evidence>
<sequence length="487" mass="53690">MYFVRSSRAAFRSGPLILINQHLNRQLAQSISISSLYLKANPYTTAKDTNSPSKSINLQQLEGNTPSFYKSSFSSSFATKRLAAFSKSHIFNSNLPKHYSSKTNSNSENSSEQENKKWFWIPVKVGIAYICFQQLYHIITKNVEDAKGFSEKKVIEGPWHVSPSDGKILHFGTVEKSMIEQVKGITYHINDLFGENAIVDPSLVHDEAVQTSKSSNSESLVSASKFAEINGIEYSLDQLIGDGGGSEGSADANSIRSGSQESVVSANAAASGKKGEARVLPKAISKDRDLFYAVVYLAPGDYHRFHSPANFTATNRRHFHGELYSVSPYIAQRLRDLFVLNERVCLIGHWEHGFFGYIPVGATNVGSIVIHGDDELVTNLPEKLVAEKKIEKTAVNKKPIYGSHPTYDGSSNKREVSGLHYDEVLYTNLVGFEKAGQGNGIFYKKGCEIGGFKLGSTVVVVFEAPKTFKFDIQVGQKIKLGESLGNF</sequence>